<comment type="caution">
    <text evidence="1">The sequence shown here is derived from an EMBL/GenBank/DDBJ whole genome shotgun (WGS) entry which is preliminary data.</text>
</comment>
<dbReference type="GO" id="GO:0003676">
    <property type="term" value="F:nucleic acid binding"/>
    <property type="evidence" value="ECO:0007669"/>
    <property type="project" value="InterPro"/>
</dbReference>
<reference evidence="1" key="1">
    <citation type="submission" date="2020-08" db="EMBL/GenBank/DDBJ databases">
        <title>Multicomponent nature underlies the extraordinary mechanical properties of spider dragline silk.</title>
        <authorList>
            <person name="Kono N."/>
            <person name="Nakamura H."/>
            <person name="Mori M."/>
            <person name="Yoshida Y."/>
            <person name="Ohtoshi R."/>
            <person name="Malay A.D."/>
            <person name="Moran D.A.P."/>
            <person name="Tomita M."/>
            <person name="Numata K."/>
            <person name="Arakawa K."/>
        </authorList>
    </citation>
    <scope>NUCLEOTIDE SEQUENCE</scope>
</reference>
<dbReference type="Proteomes" id="UP000886998">
    <property type="component" value="Unassembled WGS sequence"/>
</dbReference>
<dbReference type="AlphaFoldDB" id="A0A8X7C327"/>
<sequence>MGIEKRHISTYSAHVNGRVEKPNQSIANILATIIHDNNDWDEQLTHTMLTLNSAIHEAAYTSPFFLEHGRDICLSYSYQKESDIPRDSYEFERNYYPL</sequence>
<evidence type="ECO:0000313" key="2">
    <source>
        <dbReference type="Proteomes" id="UP000886998"/>
    </source>
</evidence>
<dbReference type="EMBL" id="BMAV01008400">
    <property type="protein sequence ID" value="GFY51977.1"/>
    <property type="molecule type" value="Genomic_DNA"/>
</dbReference>
<protein>
    <submittedName>
        <fullName evidence="1">Integrase catalytic domain-containing protein</fullName>
    </submittedName>
</protein>
<keyword evidence="2" id="KW-1185">Reference proteome</keyword>
<dbReference type="InterPro" id="IPR012337">
    <property type="entry name" value="RNaseH-like_sf"/>
</dbReference>
<evidence type="ECO:0000313" key="1">
    <source>
        <dbReference type="EMBL" id="GFY51977.1"/>
    </source>
</evidence>
<gene>
    <name evidence="1" type="ORF">TNIN_460211</name>
</gene>
<organism evidence="1 2">
    <name type="scientific">Trichonephila inaurata madagascariensis</name>
    <dbReference type="NCBI Taxonomy" id="2747483"/>
    <lineage>
        <taxon>Eukaryota</taxon>
        <taxon>Metazoa</taxon>
        <taxon>Ecdysozoa</taxon>
        <taxon>Arthropoda</taxon>
        <taxon>Chelicerata</taxon>
        <taxon>Arachnida</taxon>
        <taxon>Araneae</taxon>
        <taxon>Araneomorphae</taxon>
        <taxon>Entelegynae</taxon>
        <taxon>Araneoidea</taxon>
        <taxon>Nephilidae</taxon>
        <taxon>Trichonephila</taxon>
        <taxon>Trichonephila inaurata</taxon>
    </lineage>
</organism>
<dbReference type="Gene3D" id="3.30.420.10">
    <property type="entry name" value="Ribonuclease H-like superfamily/Ribonuclease H"/>
    <property type="match status" value="1"/>
</dbReference>
<accession>A0A8X7C327</accession>
<dbReference type="SUPFAM" id="SSF53098">
    <property type="entry name" value="Ribonuclease H-like"/>
    <property type="match status" value="1"/>
</dbReference>
<proteinExistence type="predicted"/>
<dbReference type="OrthoDB" id="425619at2759"/>
<name>A0A8X7C327_9ARAC</name>
<dbReference type="InterPro" id="IPR036397">
    <property type="entry name" value="RNaseH_sf"/>
</dbReference>